<evidence type="ECO:0000256" key="6">
    <source>
        <dbReference type="ARBA" id="ARBA00022574"/>
    </source>
</evidence>
<dbReference type="Proteomes" id="UP000515152">
    <property type="component" value="Chromosome 13"/>
</dbReference>
<accession>A0A6P8G3M1</accession>
<evidence type="ECO:0000313" key="14">
    <source>
        <dbReference type="Proteomes" id="UP000515152"/>
    </source>
</evidence>
<evidence type="ECO:0000256" key="3">
    <source>
        <dbReference type="ARBA" id="ARBA00006059"/>
    </source>
</evidence>
<dbReference type="AlphaFoldDB" id="A0A6P8G3M1"/>
<dbReference type="RefSeq" id="XP_031434433.2">
    <property type="nucleotide sequence ID" value="XM_031578573.2"/>
</dbReference>
<dbReference type="GO" id="GO:0007399">
    <property type="term" value="P:nervous system development"/>
    <property type="evidence" value="ECO:0007669"/>
    <property type="project" value="TreeGrafter"/>
</dbReference>
<evidence type="ECO:0000256" key="13">
    <source>
        <dbReference type="SAM" id="MobiDB-lite"/>
    </source>
</evidence>
<evidence type="ECO:0000256" key="5">
    <source>
        <dbReference type="ARBA" id="ARBA00022490"/>
    </source>
</evidence>
<feature type="region of interest" description="Disordered" evidence="13">
    <location>
        <begin position="701"/>
        <end position="747"/>
    </location>
</feature>
<evidence type="ECO:0000256" key="11">
    <source>
        <dbReference type="ARBA" id="ARBA00023212"/>
    </source>
</evidence>
<evidence type="ECO:0000256" key="7">
    <source>
        <dbReference type="ARBA" id="ARBA00022737"/>
    </source>
</evidence>
<dbReference type="GO" id="GO:0097541">
    <property type="term" value="C:axonemal basal plate"/>
    <property type="evidence" value="ECO:0007669"/>
    <property type="project" value="TreeGrafter"/>
</dbReference>
<dbReference type="GO" id="GO:0044782">
    <property type="term" value="P:cilium organization"/>
    <property type="evidence" value="ECO:0007669"/>
    <property type="project" value="TreeGrafter"/>
</dbReference>
<dbReference type="PANTHER" id="PTHR13667:SF5">
    <property type="entry name" value="WD REPEAT-CONTAINING AND PLANAR CELL POLARITY EFFECTOR PROTEIN FRITZ HOMOLOG"/>
    <property type="match status" value="1"/>
</dbReference>
<dbReference type="GO" id="GO:0005886">
    <property type="term" value="C:plasma membrane"/>
    <property type="evidence" value="ECO:0007669"/>
    <property type="project" value="UniProtKB-SubCell"/>
</dbReference>
<proteinExistence type="inferred from homology"/>
<keyword evidence="10" id="KW-0472">Membrane</keyword>
<dbReference type="GeneID" id="105893431"/>
<keyword evidence="14" id="KW-1185">Reference proteome</keyword>
<feature type="compositionally biased region" description="Basic and acidic residues" evidence="13">
    <location>
        <begin position="710"/>
        <end position="725"/>
    </location>
</feature>
<dbReference type="PANTHER" id="PTHR13667">
    <property type="entry name" value="HOMOLOC-13"/>
    <property type="match status" value="1"/>
</dbReference>
<dbReference type="OrthoDB" id="10013020at2759"/>
<evidence type="ECO:0000313" key="15">
    <source>
        <dbReference type="RefSeq" id="XP_031434433.2"/>
    </source>
</evidence>
<organism evidence="14 15">
    <name type="scientific">Clupea harengus</name>
    <name type="common">Atlantic herring</name>
    <dbReference type="NCBI Taxonomy" id="7950"/>
    <lineage>
        <taxon>Eukaryota</taxon>
        <taxon>Metazoa</taxon>
        <taxon>Chordata</taxon>
        <taxon>Craniata</taxon>
        <taxon>Vertebrata</taxon>
        <taxon>Euteleostomi</taxon>
        <taxon>Actinopterygii</taxon>
        <taxon>Neopterygii</taxon>
        <taxon>Teleostei</taxon>
        <taxon>Clupei</taxon>
        <taxon>Clupeiformes</taxon>
        <taxon>Clupeoidei</taxon>
        <taxon>Clupeidae</taxon>
        <taxon>Clupea</taxon>
    </lineage>
</organism>
<evidence type="ECO:0000256" key="1">
    <source>
        <dbReference type="ARBA" id="ARBA00004236"/>
    </source>
</evidence>
<dbReference type="InterPro" id="IPR024511">
    <property type="entry name" value="Frtz"/>
</dbReference>
<reference evidence="15" key="1">
    <citation type="submission" date="2025-08" db="UniProtKB">
        <authorList>
            <consortium name="RefSeq"/>
        </authorList>
    </citation>
    <scope>IDENTIFICATION</scope>
</reference>
<keyword evidence="6" id="KW-0853">WD repeat</keyword>
<feature type="non-terminal residue" evidence="15">
    <location>
        <position position="1"/>
    </location>
</feature>
<evidence type="ECO:0000256" key="4">
    <source>
        <dbReference type="ARBA" id="ARBA00022475"/>
    </source>
</evidence>
<name>A0A6P8G3M1_CLUHA</name>
<gene>
    <name evidence="15" type="primary">LOC105893431</name>
</gene>
<keyword evidence="9" id="KW-0969">Cilium</keyword>
<keyword evidence="4" id="KW-1003">Cell membrane</keyword>
<evidence type="ECO:0000256" key="12">
    <source>
        <dbReference type="ARBA" id="ARBA00023273"/>
    </source>
</evidence>
<evidence type="ECO:0000256" key="2">
    <source>
        <dbReference type="ARBA" id="ARBA00004430"/>
    </source>
</evidence>
<keyword evidence="7" id="KW-0677">Repeat</keyword>
<comment type="similarity">
    <text evidence="3">Belongs to the WD repeat fritz family.</text>
</comment>
<sequence length="793" mass="87422">RKKPTLNVLTLAKKSESLFALCHAHQVTFLVKPRIKQLIQFKCITERFQTEHQILQTRVPSLHQMSFCLAELHLWSSRSTLHVKDTDIGTYQFYDKGEPGESALTAHHYFSEKQQFLESRGYPWALKNRRPEKLRDSLKELEDLLQTVPCVCVRWRTKQCCQLLLSSGELVTLSVVGAQLERVFIDRALLGRLPADTISHAVITDKLLLLTFVEKSQVCLVHMARKSQGSPEPSRRVEKLSPSELKISSVALPGGAGRRPGRRVGLNRSQDVAVCWWPAPRNEEARPWSPLPSEAERANLVLLSCSDPPGLKVLSCVRTQGDPLDCTFSLTQPYQLLTVEVPAAAPVEPDATVTALSSTYESARGRLQCLSVERLPLPCRPISCSRDPSETRLLLGLSDSSLVLHDWDRGLSLRAQCPMLPSLCAWHPAGALLVVGGDQGELQCFDLGLAPLPLRLLAEELPQPPGPTLQLCRHLRAPGGLAALQWAASQWGGQVAGEGGLEVHDLLLLSFHGGPVAALRLKLGALTGGQLGPAELVHQRVRHGQVGEALGILAALDWSVTGGECYRALSAVAEHLLRLPLNAEREAQLEAALGVFYAPSRPISDTVVLEFREPISRYARRFFHHLLRHQRFEKAFLLAVDIGAKDLFMDIHYVAHDKGELVLADVAKKKANEIDAESLTSGWEGQRSVFGDRNTVSPAALETAGQTGRQQDRGTERKLSIEGRGHGLTRRVSQDKPPSSGTGGWSKVNKELEEVFAGDQTWPWTQTEINLVDRNDQGAEDTGTLKVIHFGLV</sequence>
<keyword evidence="12" id="KW-0966">Cell projection</keyword>
<keyword evidence="11" id="KW-0206">Cytoskeleton</keyword>
<keyword evidence="5" id="KW-0963">Cytoplasm</keyword>
<dbReference type="GO" id="GO:0045184">
    <property type="term" value="P:establishment of protein localization"/>
    <property type="evidence" value="ECO:0007669"/>
    <property type="project" value="TreeGrafter"/>
</dbReference>
<evidence type="ECO:0000256" key="8">
    <source>
        <dbReference type="ARBA" id="ARBA00022794"/>
    </source>
</evidence>
<dbReference type="KEGG" id="char:105893431"/>
<protein>
    <submittedName>
        <fullName evidence="15">WD repeat-containing and planar cell polarity effector protein fritz homolog</fullName>
    </submittedName>
</protein>
<evidence type="ECO:0000256" key="9">
    <source>
        <dbReference type="ARBA" id="ARBA00023069"/>
    </source>
</evidence>
<keyword evidence="8" id="KW-0970">Cilium biogenesis/degradation</keyword>
<comment type="subcellular location">
    <subcellularLocation>
        <location evidence="1">Cell membrane</location>
    </subcellularLocation>
    <subcellularLocation>
        <location evidence="2">Cytoplasm</location>
        <location evidence="2">Cytoskeleton</location>
        <location evidence="2">Cilium axoneme</location>
    </subcellularLocation>
</comment>
<evidence type="ECO:0000256" key="10">
    <source>
        <dbReference type="ARBA" id="ARBA00023136"/>
    </source>
</evidence>
<dbReference type="Pfam" id="PF11768">
    <property type="entry name" value="Frtz"/>
    <property type="match status" value="1"/>
</dbReference>